<feature type="domain" description="26S proteasome non-ATPase regulatory subunit 1/RPN2 N-terminal" evidence="2">
    <location>
        <begin position="11"/>
        <end position="111"/>
    </location>
</feature>
<evidence type="ECO:0000313" key="3">
    <source>
        <dbReference type="EMBL" id="KAJ0218582.1"/>
    </source>
</evidence>
<keyword evidence="1" id="KW-0677">Repeat</keyword>
<dbReference type="EMBL" id="NBSK02000003">
    <property type="protein sequence ID" value="KAJ0218582.1"/>
    <property type="molecule type" value="Genomic_DNA"/>
</dbReference>
<accession>A0A9R1XTA3</accession>
<sequence length="438" mass="48999">MPKVGYSKHIHATLSYYMDVCHEVVGRREYQNEILHLLLELYRDTEPQDSFDICRLLMFLGEPDDISTLLETHLRSESRDDAIIGYQLAFDVVEIENDSFFSHVRDWLPDPNVVGEEIYAKRNARIKMIFCSNYGIVFVNKQGGSIHHQQNSPVSGHEKLCLPWCKHLCACINACRYFFGWLFSRKPGRQCYVHNNNIHGLQDELTSPKDCCCYYCYVKNGWAWQKGWQNSTRSLGLVSFIRTTQKVKSLMNRAGNGLVGPPYLQGGALYALGVLNENDDGKTKNQRSRFVFSITTYLQQIKIKPYAKPCLVLVIWHGACLGLGLVALGSVDDNTYDEILGVASCVSVDGDGTTVVDSGLVAGISLGLVNAGILSERTYTMVTHAHETQHENQIRGLALGVALTVYAREEEAGELVDIMIRDGDSIIRCGGIYALALP</sequence>
<protein>
    <recommendedName>
        <fullName evidence="2">26S proteasome non-ATPase regulatory subunit 1/RPN2 N-terminal domain-containing protein</fullName>
    </recommendedName>
</protein>
<dbReference type="PANTHER" id="PTHR10943:SF2">
    <property type="entry name" value="26S PROTEASOME NON-ATPASE REGULATORY SUBUNIT 1"/>
    <property type="match status" value="1"/>
</dbReference>
<keyword evidence="4" id="KW-1185">Reference proteome</keyword>
<reference evidence="3 4" key="1">
    <citation type="journal article" date="2017" name="Nat. Commun.">
        <title>Genome assembly with in vitro proximity ligation data and whole-genome triplication in lettuce.</title>
        <authorList>
            <person name="Reyes-Chin-Wo S."/>
            <person name="Wang Z."/>
            <person name="Yang X."/>
            <person name="Kozik A."/>
            <person name="Arikit S."/>
            <person name="Song C."/>
            <person name="Xia L."/>
            <person name="Froenicke L."/>
            <person name="Lavelle D.O."/>
            <person name="Truco M.J."/>
            <person name="Xia R."/>
            <person name="Zhu S."/>
            <person name="Xu C."/>
            <person name="Xu H."/>
            <person name="Xu X."/>
            <person name="Cox K."/>
            <person name="Korf I."/>
            <person name="Meyers B.C."/>
            <person name="Michelmore R.W."/>
        </authorList>
    </citation>
    <scope>NUCLEOTIDE SEQUENCE [LARGE SCALE GENOMIC DNA]</scope>
    <source>
        <strain evidence="4">cv. Salinas</strain>
        <tissue evidence="3">Seedlings</tissue>
    </source>
</reference>
<dbReference type="Pfam" id="PF21505">
    <property type="entry name" value="RPN2_N"/>
    <property type="match status" value="1"/>
</dbReference>
<comment type="caution">
    <text evidence="3">The sequence shown here is derived from an EMBL/GenBank/DDBJ whole genome shotgun (WGS) entry which is preliminary data.</text>
</comment>
<evidence type="ECO:0000259" key="2">
    <source>
        <dbReference type="Pfam" id="PF21505"/>
    </source>
</evidence>
<dbReference type="Proteomes" id="UP000235145">
    <property type="component" value="Unassembled WGS sequence"/>
</dbReference>
<proteinExistence type="predicted"/>
<organism evidence="3 4">
    <name type="scientific">Lactuca sativa</name>
    <name type="common">Garden lettuce</name>
    <dbReference type="NCBI Taxonomy" id="4236"/>
    <lineage>
        <taxon>Eukaryota</taxon>
        <taxon>Viridiplantae</taxon>
        <taxon>Streptophyta</taxon>
        <taxon>Embryophyta</taxon>
        <taxon>Tracheophyta</taxon>
        <taxon>Spermatophyta</taxon>
        <taxon>Magnoliopsida</taxon>
        <taxon>eudicotyledons</taxon>
        <taxon>Gunneridae</taxon>
        <taxon>Pentapetalae</taxon>
        <taxon>asterids</taxon>
        <taxon>campanulids</taxon>
        <taxon>Asterales</taxon>
        <taxon>Asteraceae</taxon>
        <taxon>Cichorioideae</taxon>
        <taxon>Cichorieae</taxon>
        <taxon>Lactucinae</taxon>
        <taxon>Lactuca</taxon>
    </lineage>
</organism>
<dbReference type="Gene3D" id="1.25.10.10">
    <property type="entry name" value="Leucine-rich Repeat Variant"/>
    <property type="match status" value="1"/>
</dbReference>
<dbReference type="AlphaFoldDB" id="A0A9R1XTA3"/>
<evidence type="ECO:0000256" key="1">
    <source>
        <dbReference type="ARBA" id="ARBA00022737"/>
    </source>
</evidence>
<evidence type="ECO:0000313" key="4">
    <source>
        <dbReference type="Proteomes" id="UP000235145"/>
    </source>
</evidence>
<gene>
    <name evidence="3" type="ORF">LSAT_V11C300106460</name>
</gene>
<dbReference type="InterPro" id="IPR048570">
    <property type="entry name" value="PSMD1_RPN2_N"/>
</dbReference>
<dbReference type="PANTHER" id="PTHR10943">
    <property type="entry name" value="26S PROTEASOME NON-ATPASE REGULATORY SUBUNIT"/>
    <property type="match status" value="1"/>
</dbReference>
<name>A0A9R1XTA3_LACSA</name>
<dbReference type="InterPro" id="IPR011989">
    <property type="entry name" value="ARM-like"/>
</dbReference>